<dbReference type="Pfam" id="PF00583">
    <property type="entry name" value="Acetyltransf_1"/>
    <property type="match status" value="1"/>
</dbReference>
<feature type="domain" description="N-acetyltransferase" evidence="3">
    <location>
        <begin position="1"/>
        <end position="162"/>
    </location>
</feature>
<comment type="caution">
    <text evidence="4">The sequence shown here is derived from an EMBL/GenBank/DDBJ whole genome shotgun (WGS) entry which is preliminary data.</text>
</comment>
<dbReference type="PROSITE" id="PS51186">
    <property type="entry name" value="GNAT"/>
    <property type="match status" value="2"/>
</dbReference>
<accession>A0ABP9PNY6</accession>
<sequence>MEIRPFGPDDDAALRAWVTVSNRCRDVDSPWTPPDTERGARVRFSQGWDGEPSLGFVGEHEGEVVAIGALNYSDRDNLHLAWLSLEVDPAHRRRGLGSRLLERLEAEAAGMGRTTVGASCWDDAGLLAFATRHGYEQRAVNINRRQVLADVDPATLDAIFEESAAASSDYELVRRHGPTPESELEALALLTAAINDAPTDDLDFEDEVFDAERVAAYERAQVARGGELYRLLARHRASGELAGQTVVVVDGENPAHAGQHDTSVLGAHRGHRLGALLKSGILRWLREEQPQLAEIDTWNAESNAPMIGVNERLGYRVMGRELQVQRTL</sequence>
<feature type="domain" description="N-acetyltransferase" evidence="3">
    <location>
        <begin position="192"/>
        <end position="328"/>
    </location>
</feature>
<evidence type="ECO:0000256" key="2">
    <source>
        <dbReference type="ARBA" id="ARBA00023315"/>
    </source>
</evidence>
<dbReference type="CDD" id="cd04301">
    <property type="entry name" value="NAT_SF"/>
    <property type="match status" value="1"/>
</dbReference>
<keyword evidence="1" id="KW-0808">Transferase</keyword>
<organism evidence="4 5">
    <name type="scientific">Nocardioides marinquilinus</name>
    <dbReference type="NCBI Taxonomy" id="1210400"/>
    <lineage>
        <taxon>Bacteria</taxon>
        <taxon>Bacillati</taxon>
        <taxon>Actinomycetota</taxon>
        <taxon>Actinomycetes</taxon>
        <taxon>Propionibacteriales</taxon>
        <taxon>Nocardioidaceae</taxon>
        <taxon>Nocardioides</taxon>
    </lineage>
</organism>
<proteinExistence type="predicted"/>
<evidence type="ECO:0000313" key="5">
    <source>
        <dbReference type="Proteomes" id="UP001500221"/>
    </source>
</evidence>
<evidence type="ECO:0000256" key="1">
    <source>
        <dbReference type="ARBA" id="ARBA00022679"/>
    </source>
</evidence>
<dbReference type="PANTHER" id="PTHR43877">
    <property type="entry name" value="AMINOALKYLPHOSPHONATE N-ACETYLTRANSFERASE-RELATED-RELATED"/>
    <property type="match status" value="1"/>
</dbReference>
<name>A0ABP9PNY6_9ACTN</name>
<protein>
    <submittedName>
        <fullName evidence="4">GNAT family N-acetyltransferase</fullName>
    </submittedName>
</protein>
<dbReference type="InterPro" id="IPR016181">
    <property type="entry name" value="Acyl_CoA_acyltransferase"/>
</dbReference>
<dbReference type="Proteomes" id="UP001500221">
    <property type="component" value="Unassembled WGS sequence"/>
</dbReference>
<dbReference type="SUPFAM" id="SSF55729">
    <property type="entry name" value="Acyl-CoA N-acyltransferases (Nat)"/>
    <property type="match status" value="2"/>
</dbReference>
<dbReference type="InterPro" id="IPR050832">
    <property type="entry name" value="Bact_Acetyltransf"/>
</dbReference>
<dbReference type="PANTHER" id="PTHR43877:SF1">
    <property type="entry name" value="ACETYLTRANSFERASE"/>
    <property type="match status" value="1"/>
</dbReference>
<dbReference type="EMBL" id="BAABKG010000003">
    <property type="protein sequence ID" value="GAA5149652.1"/>
    <property type="molecule type" value="Genomic_DNA"/>
</dbReference>
<evidence type="ECO:0000313" key="4">
    <source>
        <dbReference type="EMBL" id="GAA5149652.1"/>
    </source>
</evidence>
<keyword evidence="2" id="KW-0012">Acyltransferase</keyword>
<gene>
    <name evidence="4" type="ORF">GCM10023340_25330</name>
</gene>
<keyword evidence="5" id="KW-1185">Reference proteome</keyword>
<dbReference type="InterPro" id="IPR000182">
    <property type="entry name" value="GNAT_dom"/>
</dbReference>
<dbReference type="RefSeq" id="WP_345458867.1">
    <property type="nucleotide sequence ID" value="NZ_BAABKG010000003.1"/>
</dbReference>
<reference evidence="5" key="1">
    <citation type="journal article" date="2019" name="Int. J. Syst. Evol. Microbiol.">
        <title>The Global Catalogue of Microorganisms (GCM) 10K type strain sequencing project: providing services to taxonomists for standard genome sequencing and annotation.</title>
        <authorList>
            <consortium name="The Broad Institute Genomics Platform"/>
            <consortium name="The Broad Institute Genome Sequencing Center for Infectious Disease"/>
            <person name="Wu L."/>
            <person name="Ma J."/>
        </authorList>
    </citation>
    <scope>NUCLEOTIDE SEQUENCE [LARGE SCALE GENOMIC DNA]</scope>
    <source>
        <strain evidence="5">JCM 18459</strain>
    </source>
</reference>
<dbReference type="Gene3D" id="3.40.630.30">
    <property type="match status" value="1"/>
</dbReference>
<evidence type="ECO:0000259" key="3">
    <source>
        <dbReference type="PROSITE" id="PS51186"/>
    </source>
</evidence>